<dbReference type="InterPro" id="IPR001245">
    <property type="entry name" value="Ser-Thr/Tyr_kinase_cat_dom"/>
</dbReference>
<dbReference type="SMART" id="SM00220">
    <property type="entry name" value="S_TKc"/>
    <property type="match status" value="3"/>
</dbReference>
<dbReference type="PROSITE" id="PS00108">
    <property type="entry name" value="PROTEIN_KINASE_ST"/>
    <property type="match status" value="1"/>
</dbReference>
<dbReference type="OrthoDB" id="7861233at2759"/>
<dbReference type="GO" id="GO:0006955">
    <property type="term" value="P:immune response"/>
    <property type="evidence" value="ECO:0007669"/>
    <property type="project" value="TreeGrafter"/>
</dbReference>
<feature type="binding site" evidence="7">
    <location>
        <position position="665"/>
    </location>
    <ligand>
        <name>ATP</name>
        <dbReference type="ChEBI" id="CHEBI:30616"/>
    </ligand>
</feature>
<dbReference type="Pfam" id="PF00069">
    <property type="entry name" value="Pkinase"/>
    <property type="match status" value="1"/>
</dbReference>
<dbReference type="Proteomes" id="UP000515160">
    <property type="component" value="Chromosome 2R"/>
</dbReference>
<proteinExistence type="inferred from homology"/>
<protein>
    <submittedName>
        <fullName evidence="10">Uncharacterized protein LOC117575461</fullName>
    </submittedName>
</protein>
<sequence>MSRKKPFDEYKGISLESVIIDGGRPNINEIKASKQIDSIRRIVKKCWSQNPANRPSIKELVNFLEETEFYIDINFENMELNNVVANGIYGCVWSGFWSAKFIKVAAKCISCYQENRLDILKEIHKLKDLSHENIVSILGISRHSTGCICAVIEYAECGSLYNLLHATNRKVLLPDKLNWMLQCAKGMEYLHNKNIIHRGLKTKSLLLFNEYSVLKISGLHTSSEVTTINTEIVGTLCMAPKVKTTNGDCNAKCDLYRYGIICWELMSEKKPFYEVDNMHPSHIKTKINNGRRPNINDAKIHDESGCIGHIIEKCWDQVPENRPTMQEICVLLPMNPLANTNVDFKEIQLGELIGDGSYGIIHKAIWKLLGAENRSVAVKIIQNRSQNSVENIVQFEKDVYKEIQNLRKCIHRNIVTLYGASKDSSNNICLLLEYTDCGSLYDFLHHSLKEVSFNVKLDWMLQCATGLEFLHKNNTIHRDLKTKNLLLFNEYRTLKICDFGRVKEFANCSIDLIESVCYMAPEVYVNNENGKYNKMCDVFSFGIIFWEVLSRMNPYYEFNEMQPVDIKTKIINGIRPNINDANINDGSGYIKLIIEKCWDHTSENRPTMKELNDLLPILPLYPLDYQLENFEELQLVDVIGQGNYGVVHKAIWKHPNTKEMFIAVKMSKVVRSLTDKIKSAKYVFREMQNLKKCIHPNIVTLHGVTKDRDNQFCLLLEYADCGTLYNFLHNSDLDFEFTRKLDWMLQCATGIEFLQSKNIVHRDLKTPNLLFFNEYRTLKICDFGTGKELATCNTECIGTYSYMAPEICNESGIYDTKCDVFSFGIIFWEVMSRKKPFYEDGDMPMFAIQNKINLGRRPNINDANFHNDSRYFKQMIEKCWHQDPNKRPTMQELCALLRN</sequence>
<evidence type="ECO:0000256" key="3">
    <source>
        <dbReference type="ARBA" id="ARBA00022679"/>
    </source>
</evidence>
<dbReference type="GeneID" id="117575461"/>
<feature type="domain" description="Protein kinase" evidence="8">
    <location>
        <begin position="347"/>
        <end position="618"/>
    </location>
</feature>
<keyword evidence="9" id="KW-1185">Reference proteome</keyword>
<dbReference type="Gene3D" id="1.10.510.10">
    <property type="entry name" value="Transferase(Phosphotransferase) domain 1"/>
    <property type="match status" value="4"/>
</dbReference>
<dbReference type="PROSITE" id="PS50011">
    <property type="entry name" value="PROTEIN_KINASE_DOM"/>
    <property type="match status" value="3"/>
</dbReference>
<evidence type="ECO:0000256" key="7">
    <source>
        <dbReference type="PROSITE-ProRule" id="PRU10141"/>
    </source>
</evidence>
<keyword evidence="4 7" id="KW-0547">Nucleotide-binding</keyword>
<comment type="similarity">
    <text evidence="1">Belongs to the protein kinase superfamily. STE Ser/Thr protein kinase family. MAP kinase kinase kinase subfamily.</text>
</comment>
<feature type="domain" description="Protein kinase" evidence="8">
    <location>
        <begin position="78"/>
        <end position="338"/>
    </location>
</feature>
<evidence type="ECO:0000259" key="8">
    <source>
        <dbReference type="PROSITE" id="PS50011"/>
    </source>
</evidence>
<keyword evidence="5" id="KW-0418">Kinase</keyword>
<dbReference type="GO" id="GO:0004709">
    <property type="term" value="F:MAP kinase kinase kinase activity"/>
    <property type="evidence" value="ECO:0007669"/>
    <property type="project" value="TreeGrafter"/>
</dbReference>
<evidence type="ECO:0000313" key="10">
    <source>
        <dbReference type="RefSeq" id="XP_034115562.2"/>
    </source>
</evidence>
<dbReference type="RefSeq" id="XP_034115562.2">
    <property type="nucleotide sequence ID" value="XM_034259671.2"/>
</dbReference>
<evidence type="ECO:0000256" key="6">
    <source>
        <dbReference type="ARBA" id="ARBA00022840"/>
    </source>
</evidence>
<dbReference type="GO" id="GO:0043123">
    <property type="term" value="P:positive regulation of canonical NF-kappaB signal transduction"/>
    <property type="evidence" value="ECO:0007669"/>
    <property type="project" value="TreeGrafter"/>
</dbReference>
<dbReference type="SUPFAM" id="SSF56112">
    <property type="entry name" value="Protein kinase-like (PK-like)"/>
    <property type="match status" value="4"/>
</dbReference>
<evidence type="ECO:0000256" key="2">
    <source>
        <dbReference type="ARBA" id="ARBA00022527"/>
    </source>
</evidence>
<evidence type="ECO:0000256" key="4">
    <source>
        <dbReference type="ARBA" id="ARBA00022741"/>
    </source>
</evidence>
<dbReference type="GO" id="GO:0006950">
    <property type="term" value="P:response to stress"/>
    <property type="evidence" value="ECO:0007669"/>
    <property type="project" value="UniProtKB-ARBA"/>
</dbReference>
<dbReference type="GO" id="GO:0019899">
    <property type="term" value="F:enzyme binding"/>
    <property type="evidence" value="ECO:0007669"/>
    <property type="project" value="UniProtKB-ARBA"/>
</dbReference>
<name>A0A6P8ZE05_DROAB</name>
<dbReference type="PANTHER" id="PTHR46716">
    <property type="entry name" value="MITOGEN-ACTIVATED PROTEIN KINASE KINASE KINASE 7"/>
    <property type="match status" value="1"/>
</dbReference>
<evidence type="ECO:0000313" key="9">
    <source>
        <dbReference type="Proteomes" id="UP000515160"/>
    </source>
</evidence>
<evidence type="ECO:0000256" key="5">
    <source>
        <dbReference type="ARBA" id="ARBA00022777"/>
    </source>
</evidence>
<dbReference type="PANTHER" id="PTHR46716:SF1">
    <property type="entry name" value="MITOGEN-ACTIVATED PROTEIN KINASE KINASE KINASE 7"/>
    <property type="match status" value="1"/>
</dbReference>
<reference evidence="10" key="1">
    <citation type="submission" date="2025-08" db="UniProtKB">
        <authorList>
            <consortium name="RefSeq"/>
        </authorList>
    </citation>
    <scope>IDENTIFICATION</scope>
    <source>
        <strain evidence="10">15112-1751.03</strain>
        <tissue evidence="10">Whole Adult</tissue>
    </source>
</reference>
<dbReference type="AlphaFoldDB" id="A0A6P8ZE05"/>
<keyword evidence="6 7" id="KW-0067">ATP-binding</keyword>
<keyword evidence="3" id="KW-0808">Transferase</keyword>
<dbReference type="Pfam" id="PF07714">
    <property type="entry name" value="PK_Tyr_Ser-Thr"/>
    <property type="match status" value="2"/>
</dbReference>
<dbReference type="GO" id="GO:0007254">
    <property type="term" value="P:JNK cascade"/>
    <property type="evidence" value="ECO:0007669"/>
    <property type="project" value="TreeGrafter"/>
</dbReference>
<gene>
    <name evidence="10" type="primary">LOC117575461</name>
</gene>
<accession>A0A6P8ZE05</accession>
<organism evidence="9 10">
    <name type="scientific">Drosophila albomicans</name>
    <name type="common">Fruit fly</name>
    <dbReference type="NCBI Taxonomy" id="7291"/>
    <lineage>
        <taxon>Eukaryota</taxon>
        <taxon>Metazoa</taxon>
        <taxon>Ecdysozoa</taxon>
        <taxon>Arthropoda</taxon>
        <taxon>Hexapoda</taxon>
        <taxon>Insecta</taxon>
        <taxon>Pterygota</taxon>
        <taxon>Neoptera</taxon>
        <taxon>Endopterygota</taxon>
        <taxon>Diptera</taxon>
        <taxon>Brachycera</taxon>
        <taxon>Muscomorpha</taxon>
        <taxon>Ephydroidea</taxon>
        <taxon>Drosophilidae</taxon>
        <taxon>Drosophila</taxon>
    </lineage>
</organism>
<dbReference type="InterPro" id="IPR017441">
    <property type="entry name" value="Protein_kinase_ATP_BS"/>
</dbReference>
<feature type="domain" description="Protein kinase" evidence="8">
    <location>
        <begin position="633"/>
        <end position="899"/>
    </location>
</feature>
<dbReference type="PRINTS" id="PR00109">
    <property type="entry name" value="TYRKINASE"/>
</dbReference>
<dbReference type="InterPro" id="IPR000719">
    <property type="entry name" value="Prot_kinase_dom"/>
</dbReference>
<keyword evidence="2" id="KW-0723">Serine/threonine-protein kinase</keyword>
<dbReference type="GO" id="GO:0005524">
    <property type="term" value="F:ATP binding"/>
    <property type="evidence" value="ECO:0007669"/>
    <property type="project" value="UniProtKB-UniRule"/>
</dbReference>
<dbReference type="InterPro" id="IPR008271">
    <property type="entry name" value="Ser/Thr_kinase_AS"/>
</dbReference>
<dbReference type="InterPro" id="IPR011009">
    <property type="entry name" value="Kinase-like_dom_sf"/>
</dbReference>
<feature type="binding site" evidence="7">
    <location>
        <position position="379"/>
    </location>
    <ligand>
        <name>ATP</name>
        <dbReference type="ChEBI" id="CHEBI:30616"/>
    </ligand>
</feature>
<evidence type="ECO:0000256" key="1">
    <source>
        <dbReference type="ARBA" id="ARBA00006529"/>
    </source>
</evidence>
<dbReference type="PROSITE" id="PS00107">
    <property type="entry name" value="PROTEIN_KINASE_ATP"/>
    <property type="match status" value="2"/>
</dbReference>